<keyword evidence="1" id="KW-0812">Transmembrane</keyword>
<sequence>MATKNWRAPSIAGWPLQTGLMAGLRERMERVAEAEREQLPLWLPVGLGLGIAAWFALPDQGAWTAFLLTALAAAVGAAAAGLNSRWGRAIAIFSLFGAFGCGLIWS</sequence>
<gene>
    <name evidence="2" type="ORF">AVDCRST_MAG23-1130</name>
</gene>
<evidence type="ECO:0000313" key="2">
    <source>
        <dbReference type="EMBL" id="CAA9531363.1"/>
    </source>
</evidence>
<protein>
    <recommendedName>
        <fullName evidence="3">Competence protein ComEC</fullName>
    </recommendedName>
</protein>
<feature type="transmembrane region" description="Helical" evidence="1">
    <location>
        <begin position="63"/>
        <end position="82"/>
    </location>
</feature>
<feature type="transmembrane region" description="Helical" evidence="1">
    <location>
        <begin position="39"/>
        <end position="57"/>
    </location>
</feature>
<reference evidence="2" key="1">
    <citation type="submission" date="2020-02" db="EMBL/GenBank/DDBJ databases">
        <authorList>
            <person name="Meier V. D."/>
        </authorList>
    </citation>
    <scope>NUCLEOTIDE SEQUENCE</scope>
    <source>
        <strain evidence="2">AVDCRST_MAG23</strain>
    </source>
</reference>
<feature type="transmembrane region" description="Helical" evidence="1">
    <location>
        <begin position="89"/>
        <end position="105"/>
    </location>
</feature>
<name>A0A6J4TSF3_9SPHN</name>
<accession>A0A6J4TSF3</accession>
<proteinExistence type="predicted"/>
<dbReference type="AlphaFoldDB" id="A0A6J4TSF3"/>
<keyword evidence="1" id="KW-0472">Membrane</keyword>
<evidence type="ECO:0008006" key="3">
    <source>
        <dbReference type="Google" id="ProtNLM"/>
    </source>
</evidence>
<evidence type="ECO:0000256" key="1">
    <source>
        <dbReference type="SAM" id="Phobius"/>
    </source>
</evidence>
<organism evidence="2">
    <name type="scientific">uncultured Sphingosinicella sp</name>
    <dbReference type="NCBI Taxonomy" id="478748"/>
    <lineage>
        <taxon>Bacteria</taxon>
        <taxon>Pseudomonadati</taxon>
        <taxon>Pseudomonadota</taxon>
        <taxon>Alphaproteobacteria</taxon>
        <taxon>Sphingomonadales</taxon>
        <taxon>Sphingosinicellaceae</taxon>
        <taxon>Sphingosinicella</taxon>
        <taxon>environmental samples</taxon>
    </lineage>
</organism>
<dbReference type="EMBL" id="CADCWD010000041">
    <property type="protein sequence ID" value="CAA9531363.1"/>
    <property type="molecule type" value="Genomic_DNA"/>
</dbReference>
<keyword evidence="1" id="KW-1133">Transmembrane helix</keyword>